<reference evidence="2" key="1">
    <citation type="submission" date="2017-07" db="EMBL/GenBank/DDBJ databases">
        <title>Taro Niue Genome Assembly and Annotation.</title>
        <authorList>
            <person name="Atibalentja N."/>
            <person name="Keating K."/>
            <person name="Fields C.J."/>
        </authorList>
    </citation>
    <scope>NUCLEOTIDE SEQUENCE</scope>
    <source>
        <strain evidence="2">Niue_2</strain>
        <tissue evidence="2">Leaf</tissue>
    </source>
</reference>
<feature type="compositionally biased region" description="Low complexity" evidence="1">
    <location>
        <begin position="1"/>
        <end position="44"/>
    </location>
</feature>
<dbReference type="AlphaFoldDB" id="A0A843WPE1"/>
<feature type="region of interest" description="Disordered" evidence="1">
    <location>
        <begin position="1"/>
        <end position="70"/>
    </location>
</feature>
<gene>
    <name evidence="2" type="ORF">Taro_039176</name>
</gene>
<keyword evidence="3" id="KW-1185">Reference proteome</keyword>
<comment type="caution">
    <text evidence="2">The sequence shown here is derived from an EMBL/GenBank/DDBJ whole genome shotgun (WGS) entry which is preliminary data.</text>
</comment>
<name>A0A843WPE1_COLES</name>
<sequence length="70" mass="6964">MVRGGRSGRVSTSAGRGSASSSTPRIASPTTPATGTASSSTPATEVDIQHPAADDEGPQLPGRQPCWISG</sequence>
<evidence type="ECO:0000313" key="2">
    <source>
        <dbReference type="EMBL" id="MQM06355.1"/>
    </source>
</evidence>
<accession>A0A843WPE1</accession>
<organism evidence="2 3">
    <name type="scientific">Colocasia esculenta</name>
    <name type="common">Wild taro</name>
    <name type="synonym">Arum esculentum</name>
    <dbReference type="NCBI Taxonomy" id="4460"/>
    <lineage>
        <taxon>Eukaryota</taxon>
        <taxon>Viridiplantae</taxon>
        <taxon>Streptophyta</taxon>
        <taxon>Embryophyta</taxon>
        <taxon>Tracheophyta</taxon>
        <taxon>Spermatophyta</taxon>
        <taxon>Magnoliopsida</taxon>
        <taxon>Liliopsida</taxon>
        <taxon>Araceae</taxon>
        <taxon>Aroideae</taxon>
        <taxon>Colocasieae</taxon>
        <taxon>Colocasia</taxon>
    </lineage>
</organism>
<evidence type="ECO:0000313" key="3">
    <source>
        <dbReference type="Proteomes" id="UP000652761"/>
    </source>
</evidence>
<dbReference type="EMBL" id="NMUH01003608">
    <property type="protein sequence ID" value="MQM06355.1"/>
    <property type="molecule type" value="Genomic_DNA"/>
</dbReference>
<proteinExistence type="predicted"/>
<evidence type="ECO:0000256" key="1">
    <source>
        <dbReference type="SAM" id="MobiDB-lite"/>
    </source>
</evidence>
<protein>
    <submittedName>
        <fullName evidence="2">Uncharacterized protein</fullName>
    </submittedName>
</protein>
<dbReference type="Proteomes" id="UP000652761">
    <property type="component" value="Unassembled WGS sequence"/>
</dbReference>